<dbReference type="SUPFAM" id="SSF52266">
    <property type="entry name" value="SGNH hydrolase"/>
    <property type="match status" value="1"/>
</dbReference>
<dbReference type="EMBL" id="CAWUPB010000913">
    <property type="protein sequence ID" value="CAK7329411.1"/>
    <property type="molecule type" value="Genomic_DNA"/>
</dbReference>
<evidence type="ECO:0000256" key="3">
    <source>
        <dbReference type="ARBA" id="ARBA00022963"/>
    </source>
</evidence>
<dbReference type="InterPro" id="IPR001087">
    <property type="entry name" value="GDSL"/>
</dbReference>
<evidence type="ECO:0000313" key="5">
    <source>
        <dbReference type="EMBL" id="CAK7329411.1"/>
    </source>
</evidence>
<comment type="similarity">
    <text evidence="1">Belongs to the 'GDSL' lipolytic enzyme family.</text>
</comment>
<protein>
    <submittedName>
        <fullName evidence="5">Uncharacterized protein</fullName>
    </submittedName>
</protein>
<dbReference type="PANTHER" id="PTHR45648">
    <property type="entry name" value="GDSL LIPASE/ACYLHYDROLASE FAMILY PROTEIN (AFU_ORTHOLOGUE AFUA_4G14700)"/>
    <property type="match status" value="1"/>
</dbReference>
<keyword evidence="3" id="KW-0443">Lipid metabolism</keyword>
<keyword evidence="2" id="KW-0378">Hydrolase</keyword>
<dbReference type="InterPro" id="IPR036514">
    <property type="entry name" value="SGNH_hydro_sf"/>
</dbReference>
<dbReference type="PANTHER" id="PTHR45648:SF17">
    <property type="entry name" value="GDSL ESTERASE_LIPASE"/>
    <property type="match status" value="1"/>
</dbReference>
<feature type="signal peptide" evidence="4">
    <location>
        <begin position="1"/>
        <end position="22"/>
    </location>
</feature>
<feature type="chain" id="PRO_5043673706" evidence="4">
    <location>
        <begin position="23"/>
        <end position="364"/>
    </location>
</feature>
<keyword evidence="3" id="KW-0442">Lipid degradation</keyword>
<dbReference type="Proteomes" id="UP001314170">
    <property type="component" value="Unassembled WGS sequence"/>
</dbReference>
<dbReference type="InterPro" id="IPR051058">
    <property type="entry name" value="GDSL_Est/Lipase"/>
</dbReference>
<keyword evidence="6" id="KW-1185">Reference proteome</keyword>
<dbReference type="CDD" id="cd01837">
    <property type="entry name" value="SGNH_plant_lipase_like"/>
    <property type="match status" value="1"/>
</dbReference>
<dbReference type="Gene3D" id="3.40.50.1110">
    <property type="entry name" value="SGNH hydrolase"/>
    <property type="match status" value="1"/>
</dbReference>
<organism evidence="5 6">
    <name type="scientific">Dovyalis caffra</name>
    <dbReference type="NCBI Taxonomy" id="77055"/>
    <lineage>
        <taxon>Eukaryota</taxon>
        <taxon>Viridiplantae</taxon>
        <taxon>Streptophyta</taxon>
        <taxon>Embryophyta</taxon>
        <taxon>Tracheophyta</taxon>
        <taxon>Spermatophyta</taxon>
        <taxon>Magnoliopsida</taxon>
        <taxon>eudicotyledons</taxon>
        <taxon>Gunneridae</taxon>
        <taxon>Pentapetalae</taxon>
        <taxon>rosids</taxon>
        <taxon>fabids</taxon>
        <taxon>Malpighiales</taxon>
        <taxon>Salicaceae</taxon>
        <taxon>Flacourtieae</taxon>
        <taxon>Dovyalis</taxon>
    </lineage>
</organism>
<reference evidence="5 6" key="1">
    <citation type="submission" date="2024-01" db="EMBL/GenBank/DDBJ databases">
        <authorList>
            <person name="Waweru B."/>
        </authorList>
    </citation>
    <scope>NUCLEOTIDE SEQUENCE [LARGE SCALE GENOMIC DNA]</scope>
</reference>
<dbReference type="Pfam" id="PF00657">
    <property type="entry name" value="Lipase_GDSL"/>
    <property type="match status" value="1"/>
</dbReference>
<evidence type="ECO:0000256" key="4">
    <source>
        <dbReference type="SAM" id="SignalP"/>
    </source>
</evidence>
<dbReference type="InterPro" id="IPR035669">
    <property type="entry name" value="SGNH_plant_lipase-like"/>
</dbReference>
<keyword evidence="4" id="KW-0732">Signal</keyword>
<dbReference type="GO" id="GO:0016788">
    <property type="term" value="F:hydrolase activity, acting on ester bonds"/>
    <property type="evidence" value="ECO:0007669"/>
    <property type="project" value="InterPro"/>
</dbReference>
<evidence type="ECO:0000256" key="1">
    <source>
        <dbReference type="ARBA" id="ARBA00008668"/>
    </source>
</evidence>
<evidence type="ECO:0000313" key="6">
    <source>
        <dbReference type="Proteomes" id="UP001314170"/>
    </source>
</evidence>
<dbReference type="AlphaFoldDB" id="A0AAV1R5W9"/>
<dbReference type="GO" id="GO:0016042">
    <property type="term" value="P:lipid catabolic process"/>
    <property type="evidence" value="ECO:0007669"/>
    <property type="project" value="UniProtKB-KW"/>
</dbReference>
<name>A0AAV1R5W9_9ROSI</name>
<comment type="caution">
    <text evidence="5">The sequence shown here is derived from an EMBL/GenBank/DDBJ whole genome shotgun (WGS) entry which is preliminary data.</text>
</comment>
<evidence type="ECO:0000256" key="2">
    <source>
        <dbReference type="ARBA" id="ARBA00022801"/>
    </source>
</evidence>
<accession>A0AAV1R5W9</accession>
<gene>
    <name evidence="5" type="ORF">DCAF_LOCUS7166</name>
</gene>
<proteinExistence type="inferred from homology"/>
<sequence length="364" mass="39609">MESKSFLPVICFVFVVLGLVNAEVPAVFVLGDSTADVGTNNFLPGHLARADFPPNGIDFPHSKPTGRFSNGLNSADFLAKLMGFKRSPITFFALAANPKLLKRACFRGVNFASGGSGILDNTGQTTSTFLNSVKNVVSLREQIEQLSAVYSNLTAIKGSADTEILFSKSLFFISIGSNDLLSYYHSNTSVPKQEFFSALEHEYEKHLKNLLKLGARKIGIISVPPVGCCPSQRVYNESGGCLEGLNDLSLDFLSTTKALLMKLSSECTGLKYSLGNTFEMTINVIANPILFGFKEVQTACCGVKRFNGDGICDNKADLCSNRHEYLFWDLFHPTMAASKLAALTLYAGEPRFVSPINFKQLAEA</sequence>